<dbReference type="Proteomes" id="UP000032210">
    <property type="component" value="Unassembled WGS sequence"/>
</dbReference>
<dbReference type="PATRIC" id="fig|294.125.peg.1598"/>
<comment type="caution">
    <text evidence="1">The sequence shown here is derived from an EMBL/GenBank/DDBJ whole genome shotgun (WGS) entry which is preliminary data.</text>
</comment>
<evidence type="ECO:0008006" key="3">
    <source>
        <dbReference type="Google" id="ProtNLM"/>
    </source>
</evidence>
<reference evidence="1 2" key="1">
    <citation type="submission" date="2015-01" db="EMBL/GenBank/DDBJ databases">
        <title>Genome sequence of the beneficial rhizobacterium Pseudomonas fluorescens 2-79.</title>
        <authorList>
            <person name="Thuermer A."/>
            <person name="Daniel R."/>
        </authorList>
    </citation>
    <scope>NUCLEOTIDE SEQUENCE [LARGE SCALE GENOMIC DNA]</scope>
    <source>
        <strain evidence="1 2">2-79</strain>
    </source>
</reference>
<evidence type="ECO:0000313" key="2">
    <source>
        <dbReference type="Proteomes" id="UP000032210"/>
    </source>
</evidence>
<dbReference type="EMBL" id="JXCQ01000010">
    <property type="protein sequence ID" value="KIR22872.1"/>
    <property type="molecule type" value="Genomic_DNA"/>
</dbReference>
<dbReference type="AlphaFoldDB" id="A0A0D0RTG0"/>
<gene>
    <name evidence="1" type="ORF">PFLU3_15530</name>
</gene>
<protein>
    <recommendedName>
        <fullName evidence="3">DUF2188 domain-containing protein</fullName>
    </recommendedName>
</protein>
<name>A0A0D0RTG0_PSEFL</name>
<accession>A0A0D0RTG0</accession>
<proteinExistence type="predicted"/>
<organism evidence="1 2">
    <name type="scientific">Pseudomonas fluorescens</name>
    <dbReference type="NCBI Taxonomy" id="294"/>
    <lineage>
        <taxon>Bacteria</taxon>
        <taxon>Pseudomonadati</taxon>
        <taxon>Pseudomonadota</taxon>
        <taxon>Gammaproteobacteria</taxon>
        <taxon>Pseudomonadales</taxon>
        <taxon>Pseudomonadaceae</taxon>
        <taxon>Pseudomonas</taxon>
    </lineage>
</organism>
<sequence length="75" mass="8268">MSASMLKKLQLNGYDIVQVNFGPWRVCTHNDRLASFNSREQALAYAAALPGYRARARRVQGQAYAALNQSAPAGR</sequence>
<evidence type="ECO:0000313" key="1">
    <source>
        <dbReference type="EMBL" id="KIR22872.1"/>
    </source>
</evidence>